<comment type="caution">
    <text evidence="9">The sequence shown here is derived from an EMBL/GenBank/DDBJ whole genome shotgun (WGS) entry which is preliminary data.</text>
</comment>
<evidence type="ECO:0000256" key="5">
    <source>
        <dbReference type="ARBA" id="ARBA00022833"/>
    </source>
</evidence>
<dbReference type="InterPro" id="IPR036236">
    <property type="entry name" value="Znf_C2H2_sf"/>
</dbReference>
<organism evidence="9 10">
    <name type="scientific">Orchesella dallaii</name>
    <dbReference type="NCBI Taxonomy" id="48710"/>
    <lineage>
        <taxon>Eukaryota</taxon>
        <taxon>Metazoa</taxon>
        <taxon>Ecdysozoa</taxon>
        <taxon>Arthropoda</taxon>
        <taxon>Hexapoda</taxon>
        <taxon>Collembola</taxon>
        <taxon>Entomobryomorpha</taxon>
        <taxon>Entomobryoidea</taxon>
        <taxon>Orchesellidae</taxon>
        <taxon>Orchesellinae</taxon>
        <taxon>Orchesella</taxon>
    </lineage>
</organism>
<dbReference type="Proteomes" id="UP001642540">
    <property type="component" value="Unassembled WGS sequence"/>
</dbReference>
<evidence type="ECO:0000256" key="1">
    <source>
        <dbReference type="ARBA" id="ARBA00004123"/>
    </source>
</evidence>
<feature type="compositionally biased region" description="Basic and acidic residues" evidence="7">
    <location>
        <begin position="245"/>
        <end position="255"/>
    </location>
</feature>
<dbReference type="InterPro" id="IPR013087">
    <property type="entry name" value="Znf_C2H2_type"/>
</dbReference>
<keyword evidence="5" id="KW-0862">Zinc</keyword>
<gene>
    <name evidence="9" type="ORF">ODALV1_LOCUS25327</name>
</gene>
<dbReference type="PANTHER" id="PTHR24394:SF44">
    <property type="entry name" value="ZINC FINGER PROTEIN 271-LIKE"/>
    <property type="match status" value="1"/>
</dbReference>
<evidence type="ECO:0000256" key="7">
    <source>
        <dbReference type="SAM" id="MobiDB-lite"/>
    </source>
</evidence>
<name>A0ABP1RRL4_9HEXA</name>
<dbReference type="SMART" id="SM00355">
    <property type="entry name" value="ZnF_C2H2"/>
    <property type="match status" value="3"/>
</dbReference>
<feature type="compositionally biased region" description="Low complexity" evidence="7">
    <location>
        <begin position="177"/>
        <end position="186"/>
    </location>
</feature>
<keyword evidence="6" id="KW-0539">Nucleus</keyword>
<dbReference type="EMBL" id="CAXLJM020000103">
    <property type="protein sequence ID" value="CAL8134023.1"/>
    <property type="molecule type" value="Genomic_DNA"/>
</dbReference>
<keyword evidence="3" id="KW-0677">Repeat</keyword>
<comment type="subcellular location">
    <subcellularLocation>
        <location evidence="1">Nucleus</location>
    </subcellularLocation>
</comment>
<keyword evidence="4" id="KW-0863">Zinc-finger</keyword>
<feature type="compositionally biased region" description="Low complexity" evidence="7">
    <location>
        <begin position="257"/>
        <end position="270"/>
    </location>
</feature>
<dbReference type="PROSITE" id="PS00028">
    <property type="entry name" value="ZINC_FINGER_C2H2_1"/>
    <property type="match status" value="2"/>
</dbReference>
<keyword evidence="10" id="KW-1185">Reference proteome</keyword>
<dbReference type="Gene3D" id="3.30.160.60">
    <property type="entry name" value="Classic Zinc Finger"/>
    <property type="match status" value="1"/>
</dbReference>
<evidence type="ECO:0000259" key="8">
    <source>
        <dbReference type="PROSITE" id="PS00028"/>
    </source>
</evidence>
<evidence type="ECO:0000256" key="3">
    <source>
        <dbReference type="ARBA" id="ARBA00022737"/>
    </source>
</evidence>
<dbReference type="PANTHER" id="PTHR24394">
    <property type="entry name" value="ZINC FINGER PROTEIN"/>
    <property type="match status" value="1"/>
</dbReference>
<evidence type="ECO:0000313" key="10">
    <source>
        <dbReference type="Proteomes" id="UP001642540"/>
    </source>
</evidence>
<feature type="region of interest" description="Disordered" evidence="7">
    <location>
        <begin position="319"/>
        <end position="344"/>
    </location>
</feature>
<evidence type="ECO:0000313" key="9">
    <source>
        <dbReference type="EMBL" id="CAL8134023.1"/>
    </source>
</evidence>
<feature type="domain" description="C2H2-type" evidence="8">
    <location>
        <begin position="438"/>
        <end position="458"/>
    </location>
</feature>
<feature type="compositionally biased region" description="Polar residues" evidence="7">
    <location>
        <begin position="201"/>
        <end position="210"/>
    </location>
</feature>
<proteinExistence type="predicted"/>
<protein>
    <recommendedName>
        <fullName evidence="8">C2H2-type domain-containing protein</fullName>
    </recommendedName>
</protein>
<keyword evidence="2" id="KW-0479">Metal-binding</keyword>
<dbReference type="SUPFAM" id="SSF57667">
    <property type="entry name" value="beta-beta-alpha zinc fingers"/>
    <property type="match status" value="1"/>
</dbReference>
<accession>A0ABP1RRL4</accession>
<feature type="compositionally biased region" description="Pro residues" evidence="7">
    <location>
        <begin position="159"/>
        <end position="176"/>
    </location>
</feature>
<evidence type="ECO:0000256" key="6">
    <source>
        <dbReference type="ARBA" id="ARBA00023242"/>
    </source>
</evidence>
<feature type="compositionally biased region" description="Polar residues" evidence="7">
    <location>
        <begin position="229"/>
        <end position="238"/>
    </location>
</feature>
<sequence>MESFVTRHEFENVLKEVQRLQVFLADTYGSKFMEFFKEDKFSEIDMQLKKKLGNWTINLPPKPGPPLKPPSSGAAIPVENINKKKKLNSTVPISPPSRPPHSLVPIIITTTSVRTATPPLPPPSENNRGAAGVELAIIPVVDMNVSATKNKEKSVQKPFVPPIKQPTNSNPPPLPTLLPNSILPTLPSSPPPLQASSGPSKNFTSTNALTITECITLDDEDDNNEKKPSLSTTTKQNPSPIPHRGYIDINRRKPGESVSSSFVDQSSTKVPSTSAALNTPVLRRVGNLVNPWPSSSPPYPKRIAVSMNDGSDRVAVVDSHSNPSFKNPITTSTNEYPSPGRSTSPNLISGDEIIQCEDCELYVFSSQMEKHLMTHEGNTDGGSDGKSNANVSSSSSYTSSTISILDQPLSCPLCFKEYPNFQSYDRHCLDFHKEGKHCPICKKLMSCGINLKRHMSCHEDRIFICGTCGKGYNRKYNLSVTDN</sequence>
<feature type="domain" description="C2H2-type" evidence="8">
    <location>
        <begin position="411"/>
        <end position="432"/>
    </location>
</feature>
<reference evidence="9 10" key="1">
    <citation type="submission" date="2024-08" db="EMBL/GenBank/DDBJ databases">
        <authorList>
            <person name="Cucini C."/>
            <person name="Frati F."/>
        </authorList>
    </citation>
    <scope>NUCLEOTIDE SEQUENCE [LARGE SCALE GENOMIC DNA]</scope>
</reference>
<evidence type="ECO:0000256" key="4">
    <source>
        <dbReference type="ARBA" id="ARBA00022771"/>
    </source>
</evidence>
<evidence type="ECO:0000256" key="2">
    <source>
        <dbReference type="ARBA" id="ARBA00022723"/>
    </source>
</evidence>
<feature type="region of interest" description="Disordered" evidence="7">
    <location>
        <begin position="149"/>
        <end position="275"/>
    </location>
</feature>